<keyword evidence="2" id="KW-1185">Reference proteome</keyword>
<gene>
    <name evidence="1" type="ORF">V6N11_011963</name>
</gene>
<dbReference type="EMBL" id="JBBPBN010002515">
    <property type="protein sequence ID" value="KAK8475515.1"/>
    <property type="molecule type" value="Genomic_DNA"/>
</dbReference>
<accession>A0ABR1Z7W7</accession>
<evidence type="ECO:0000313" key="1">
    <source>
        <dbReference type="EMBL" id="KAK8475515.1"/>
    </source>
</evidence>
<comment type="caution">
    <text evidence="1">The sequence shown here is derived from an EMBL/GenBank/DDBJ whole genome shotgun (WGS) entry which is preliminary data.</text>
</comment>
<evidence type="ECO:0000313" key="2">
    <source>
        <dbReference type="Proteomes" id="UP001396334"/>
    </source>
</evidence>
<reference evidence="1 2" key="1">
    <citation type="journal article" date="2024" name="G3 (Bethesda)">
        <title>Genome assembly of Hibiscus sabdariffa L. provides insights into metabolisms of medicinal natural products.</title>
        <authorList>
            <person name="Kim T."/>
        </authorList>
    </citation>
    <scope>NUCLEOTIDE SEQUENCE [LARGE SCALE GENOMIC DNA]</scope>
    <source>
        <strain evidence="1">TK-2024</strain>
        <tissue evidence="1">Old leaves</tissue>
    </source>
</reference>
<name>A0ABR1Z7W7_9ROSI</name>
<sequence length="166" mass="17979">MNPSPYSSQPPPPPLHLLSTSHAQSPSFCLAAIIVVDSAPEDHRPSSLSSLSLSFSQPGSDHKFLNTPQIWTRDRVALGGAVVAAQRCHCLRALTVLVLSRCRLSLSRLDFKLRSSKSELQSRDLGETTRRRSQPASPLLQGNLVALFGFMDFGARFGFTNSGCGS</sequence>
<organism evidence="1 2">
    <name type="scientific">Hibiscus sabdariffa</name>
    <name type="common">roselle</name>
    <dbReference type="NCBI Taxonomy" id="183260"/>
    <lineage>
        <taxon>Eukaryota</taxon>
        <taxon>Viridiplantae</taxon>
        <taxon>Streptophyta</taxon>
        <taxon>Embryophyta</taxon>
        <taxon>Tracheophyta</taxon>
        <taxon>Spermatophyta</taxon>
        <taxon>Magnoliopsida</taxon>
        <taxon>eudicotyledons</taxon>
        <taxon>Gunneridae</taxon>
        <taxon>Pentapetalae</taxon>
        <taxon>rosids</taxon>
        <taxon>malvids</taxon>
        <taxon>Malvales</taxon>
        <taxon>Malvaceae</taxon>
        <taxon>Malvoideae</taxon>
        <taxon>Hibiscus</taxon>
    </lineage>
</organism>
<dbReference type="Proteomes" id="UP001396334">
    <property type="component" value="Unassembled WGS sequence"/>
</dbReference>
<proteinExistence type="predicted"/>
<protein>
    <submittedName>
        <fullName evidence="1">Uncharacterized protein</fullName>
    </submittedName>
</protein>